<evidence type="ECO:0000313" key="5">
    <source>
        <dbReference type="Proteomes" id="UP000034732"/>
    </source>
</evidence>
<evidence type="ECO:0000313" key="4">
    <source>
        <dbReference type="EMBL" id="KKU30621.1"/>
    </source>
</evidence>
<dbReference type="GO" id="GO:0016758">
    <property type="term" value="F:hexosyltransferase activity"/>
    <property type="evidence" value="ECO:0007669"/>
    <property type="project" value="TreeGrafter"/>
</dbReference>
<sequence length="292" mass="33237">MPRYIAGVKIDFELTKDDVLKRIEEIIAADEKAYICTVNAEFIMAANKDPEFKEILNKSAISFADGIGVVLADEYLQALEKLPRNILFPFTAFIYGFYIGLLAVIRPRLFGSKVIKGSQFIYDMCDLAAKRGYTVFFLGGGWGKAGDLATEVSHTMSHRFNNLRVVGASSKFSRLAGDDAATASFINESMENNVSRRINMLFIAYGHGYQERWAVRNKDNICVNVVIGLGGSFDYVVCGESVFLRMLRLVNMETLYRFITKPRRWRRILIAFPIFPIFIYYLSLCMRLKKQQ</sequence>
<name>A0A0G1PD18_UNCKA</name>
<keyword evidence="2 4" id="KW-0808">Transferase</keyword>
<dbReference type="Proteomes" id="UP000034732">
    <property type="component" value="Unassembled WGS sequence"/>
</dbReference>
<comment type="caution">
    <text evidence="4">The sequence shown here is derived from an EMBL/GenBank/DDBJ whole genome shotgun (WGS) entry which is preliminary data.</text>
</comment>
<dbReference type="InterPro" id="IPR004629">
    <property type="entry name" value="WecG_TagA_CpsF"/>
</dbReference>
<dbReference type="Pfam" id="PF03808">
    <property type="entry name" value="Glyco_tran_WecG"/>
    <property type="match status" value="1"/>
</dbReference>
<dbReference type="PANTHER" id="PTHR34136:SF1">
    <property type="entry name" value="UDP-N-ACETYL-D-MANNOSAMINURONIC ACID TRANSFERASE"/>
    <property type="match status" value="1"/>
</dbReference>
<feature type="transmembrane region" description="Helical" evidence="3">
    <location>
        <begin position="264"/>
        <end position="282"/>
    </location>
</feature>
<dbReference type="AlphaFoldDB" id="A0A0G1PD18"/>
<proteinExistence type="predicted"/>
<keyword evidence="3" id="KW-0812">Transmembrane</keyword>
<evidence type="ECO:0000256" key="1">
    <source>
        <dbReference type="ARBA" id="ARBA00022676"/>
    </source>
</evidence>
<keyword evidence="3" id="KW-0472">Membrane</keyword>
<protein>
    <submittedName>
        <fullName evidence="4">Glycosyl transferase, WecB/TagA/CpsF family</fullName>
    </submittedName>
</protein>
<accession>A0A0G1PD18</accession>
<dbReference type="PANTHER" id="PTHR34136">
    <property type="match status" value="1"/>
</dbReference>
<feature type="transmembrane region" description="Helical" evidence="3">
    <location>
        <begin position="86"/>
        <end position="105"/>
    </location>
</feature>
<dbReference type="EMBL" id="LCMF01000017">
    <property type="protein sequence ID" value="KKU30621.1"/>
    <property type="molecule type" value="Genomic_DNA"/>
</dbReference>
<keyword evidence="3" id="KW-1133">Transmembrane helix</keyword>
<feature type="transmembrane region" description="Helical" evidence="3">
    <location>
        <begin position="221"/>
        <end position="244"/>
    </location>
</feature>
<evidence type="ECO:0000256" key="3">
    <source>
        <dbReference type="SAM" id="Phobius"/>
    </source>
</evidence>
<organism evidence="4 5">
    <name type="scientific">candidate division WWE3 bacterium GW2011_GWA1_46_21</name>
    <dbReference type="NCBI Taxonomy" id="1619107"/>
    <lineage>
        <taxon>Bacteria</taxon>
        <taxon>Katanobacteria</taxon>
    </lineage>
</organism>
<gene>
    <name evidence="4" type="ORF">UX44_C0017G0004</name>
</gene>
<keyword evidence="1" id="KW-0328">Glycosyltransferase</keyword>
<evidence type="ECO:0000256" key="2">
    <source>
        <dbReference type="ARBA" id="ARBA00022679"/>
    </source>
</evidence>
<reference evidence="4 5" key="1">
    <citation type="journal article" date="2015" name="Nature">
        <title>rRNA introns, odd ribosomes, and small enigmatic genomes across a large radiation of phyla.</title>
        <authorList>
            <person name="Brown C.T."/>
            <person name="Hug L.A."/>
            <person name="Thomas B.C."/>
            <person name="Sharon I."/>
            <person name="Castelle C.J."/>
            <person name="Singh A."/>
            <person name="Wilkins M.J."/>
            <person name="Williams K.H."/>
            <person name="Banfield J.F."/>
        </authorList>
    </citation>
    <scope>NUCLEOTIDE SEQUENCE [LARGE SCALE GENOMIC DNA]</scope>
</reference>